<accession>A0A7Y9ZC62</accession>
<dbReference type="EMBL" id="JACBZO010000001">
    <property type="protein sequence ID" value="NYI42170.1"/>
    <property type="molecule type" value="Genomic_DNA"/>
</dbReference>
<evidence type="ECO:0000256" key="1">
    <source>
        <dbReference type="ARBA" id="ARBA00022679"/>
    </source>
</evidence>
<dbReference type="AlphaFoldDB" id="A0A7Y9ZC62"/>
<dbReference type="RefSeq" id="WP_062074047.1">
    <property type="nucleotide sequence ID" value="NZ_BBRC01000002.1"/>
</dbReference>
<dbReference type="Gene3D" id="2.160.10.10">
    <property type="entry name" value="Hexapeptide repeat proteins"/>
    <property type="match status" value="1"/>
</dbReference>
<dbReference type="PANTHER" id="PTHR43300">
    <property type="entry name" value="ACETYLTRANSFERASE"/>
    <property type="match status" value="1"/>
</dbReference>
<dbReference type="InterPro" id="IPR011004">
    <property type="entry name" value="Trimer_LpxA-like_sf"/>
</dbReference>
<dbReference type="Pfam" id="PF00132">
    <property type="entry name" value="Hexapep"/>
    <property type="match status" value="1"/>
</dbReference>
<sequence length="551" mass="58599">MTPPPGEETQGDSLEPDFAAWSFWEIASEDARADQQRRLADLRARGYLLGDRAMVSRLAAVHPERLYLGDRSYIAAHAHVSGDVSIGDDCSVNVGAVVRGNVSTGRAVRIGSYAALLGFNHGFESIDTEMFTQPLTADGIVVGDDVWIGGHAIVLDGVTIGSHAVVGAGAVVTRDVPAWAVVVGNPARVVRDRRGAEDVLALGLQAFAGRARADSRGILARAWDGEAYRDHAAAAPTVRARCDAIEIATLLADASLLADRDHGGELKRLQDAVLGLVPEFGEDVQAPPPGELPDQTSSYHVLSVGYALDLLQESFPHPVAAIVGLDADGLGQALARLPLADDGWSAGALIDAVGTAITWSARAGAPEASPVAPPTDGLLEVVLGFVTSRRNPETGLVARGPTLRDAVNGTYRALRGTTAQWDERRADPLLATTVADYEAGLDWSTANACDALDVVWLLWWARGDECLRNRSRSVARTVIDLTLAAWQPEGGLPFEPGGPATLQGTEMWLATLWYAADLMNIADALGYRPAGVHRPGPALRWSQPDRRWRAT</sequence>
<dbReference type="PANTHER" id="PTHR43300:SF11">
    <property type="entry name" value="ACETYLTRANSFERASE RV3034C-RELATED"/>
    <property type="match status" value="1"/>
</dbReference>
<evidence type="ECO:0000313" key="3">
    <source>
        <dbReference type="EMBL" id="NYI42170.1"/>
    </source>
</evidence>
<evidence type="ECO:0000256" key="2">
    <source>
        <dbReference type="ARBA" id="ARBA00022737"/>
    </source>
</evidence>
<proteinExistence type="predicted"/>
<dbReference type="GO" id="GO:0016740">
    <property type="term" value="F:transferase activity"/>
    <property type="evidence" value="ECO:0007669"/>
    <property type="project" value="UniProtKB-KW"/>
</dbReference>
<keyword evidence="4" id="KW-1185">Reference proteome</keyword>
<keyword evidence="2" id="KW-0677">Repeat</keyword>
<organism evidence="3 4">
    <name type="scientific">Demequina lutea</name>
    <dbReference type="NCBI Taxonomy" id="431489"/>
    <lineage>
        <taxon>Bacteria</taxon>
        <taxon>Bacillati</taxon>
        <taxon>Actinomycetota</taxon>
        <taxon>Actinomycetes</taxon>
        <taxon>Micrococcales</taxon>
        <taxon>Demequinaceae</taxon>
        <taxon>Demequina</taxon>
    </lineage>
</organism>
<dbReference type="CDD" id="cd04647">
    <property type="entry name" value="LbH_MAT_like"/>
    <property type="match status" value="1"/>
</dbReference>
<dbReference type="PROSITE" id="PS00101">
    <property type="entry name" value="HEXAPEP_TRANSFERASES"/>
    <property type="match status" value="1"/>
</dbReference>
<protein>
    <submittedName>
        <fullName evidence="3">Acetyltransferase-like isoleucine patch superfamily enzyme</fullName>
    </submittedName>
</protein>
<name>A0A7Y9ZC62_9MICO</name>
<gene>
    <name evidence="3" type="ORF">BKA03_002289</name>
</gene>
<dbReference type="SUPFAM" id="SSF51161">
    <property type="entry name" value="Trimeric LpxA-like enzymes"/>
    <property type="match status" value="1"/>
</dbReference>
<dbReference type="InterPro" id="IPR001451">
    <property type="entry name" value="Hexapep"/>
</dbReference>
<keyword evidence="1 3" id="KW-0808">Transferase</keyword>
<dbReference type="Proteomes" id="UP000547973">
    <property type="component" value="Unassembled WGS sequence"/>
</dbReference>
<dbReference type="InterPro" id="IPR018357">
    <property type="entry name" value="Hexapep_transf_CS"/>
</dbReference>
<dbReference type="InterPro" id="IPR050179">
    <property type="entry name" value="Trans_hexapeptide_repeat"/>
</dbReference>
<evidence type="ECO:0000313" key="4">
    <source>
        <dbReference type="Proteomes" id="UP000547973"/>
    </source>
</evidence>
<reference evidence="3 4" key="1">
    <citation type="submission" date="2020-07" db="EMBL/GenBank/DDBJ databases">
        <title>Sequencing the genomes of 1000 actinobacteria strains.</title>
        <authorList>
            <person name="Klenk H.-P."/>
        </authorList>
    </citation>
    <scope>NUCLEOTIDE SEQUENCE [LARGE SCALE GENOMIC DNA]</scope>
    <source>
        <strain evidence="3 4">DSM 19970</strain>
    </source>
</reference>
<comment type="caution">
    <text evidence="3">The sequence shown here is derived from an EMBL/GenBank/DDBJ whole genome shotgun (WGS) entry which is preliminary data.</text>
</comment>